<name>A0AAV3PUF3_LITER</name>
<keyword evidence="2" id="KW-1185">Reference proteome</keyword>
<gene>
    <name evidence="1" type="ORF">LIER_12954</name>
</gene>
<dbReference type="Proteomes" id="UP001454036">
    <property type="component" value="Unassembled WGS sequence"/>
</dbReference>
<sequence>METLKGVRRWLSSWGQCWLIRTKPLGGGGGECSRFREDAFVLHGLNRRTKIAVPKLASKMSAVAWYESMDFNGLLDVIVMCAINPFKCLSGSPFPSNRLNCGSLNPLGNVKLSNRSVKGILVIMVDRAGLAGMTESIIFFKSFNCCCKAATARST</sequence>
<reference evidence="1 2" key="1">
    <citation type="submission" date="2024-01" db="EMBL/GenBank/DDBJ databases">
        <title>The complete chloroplast genome sequence of Lithospermum erythrorhizon: insights into the phylogenetic relationship among Boraginaceae species and the maternal lineages of purple gromwells.</title>
        <authorList>
            <person name="Okada T."/>
            <person name="Watanabe K."/>
        </authorList>
    </citation>
    <scope>NUCLEOTIDE SEQUENCE [LARGE SCALE GENOMIC DNA]</scope>
</reference>
<evidence type="ECO:0000313" key="2">
    <source>
        <dbReference type="Proteomes" id="UP001454036"/>
    </source>
</evidence>
<accession>A0AAV3PUF3</accession>
<dbReference type="EMBL" id="BAABME010002560">
    <property type="protein sequence ID" value="GAA0155169.1"/>
    <property type="molecule type" value="Genomic_DNA"/>
</dbReference>
<evidence type="ECO:0000313" key="1">
    <source>
        <dbReference type="EMBL" id="GAA0155169.1"/>
    </source>
</evidence>
<comment type="caution">
    <text evidence="1">The sequence shown here is derived from an EMBL/GenBank/DDBJ whole genome shotgun (WGS) entry which is preliminary data.</text>
</comment>
<proteinExistence type="predicted"/>
<organism evidence="1 2">
    <name type="scientific">Lithospermum erythrorhizon</name>
    <name type="common">Purple gromwell</name>
    <name type="synonym">Lithospermum officinale var. erythrorhizon</name>
    <dbReference type="NCBI Taxonomy" id="34254"/>
    <lineage>
        <taxon>Eukaryota</taxon>
        <taxon>Viridiplantae</taxon>
        <taxon>Streptophyta</taxon>
        <taxon>Embryophyta</taxon>
        <taxon>Tracheophyta</taxon>
        <taxon>Spermatophyta</taxon>
        <taxon>Magnoliopsida</taxon>
        <taxon>eudicotyledons</taxon>
        <taxon>Gunneridae</taxon>
        <taxon>Pentapetalae</taxon>
        <taxon>asterids</taxon>
        <taxon>lamiids</taxon>
        <taxon>Boraginales</taxon>
        <taxon>Boraginaceae</taxon>
        <taxon>Boraginoideae</taxon>
        <taxon>Lithospermeae</taxon>
        <taxon>Lithospermum</taxon>
    </lineage>
</organism>
<dbReference type="AlphaFoldDB" id="A0AAV3PUF3"/>
<protein>
    <submittedName>
        <fullName evidence="1">Uncharacterized protein</fullName>
    </submittedName>
</protein>